<dbReference type="STRING" id="1802627.A3A70_02930"/>
<sequence length="86" mass="9894">MDNQKIIYSTAISKEEINLAGKDWIGRELTDIELNRLITAGDEIEAVRDTRCDLIRELVEGVTNDPEEWSGIDKNYLEKKKLNKKS</sequence>
<organism evidence="1 2">
    <name type="scientific">candidate division WWE3 bacterium RIFCSPLOWO2_01_FULL_42_11</name>
    <dbReference type="NCBI Taxonomy" id="1802627"/>
    <lineage>
        <taxon>Bacteria</taxon>
        <taxon>Katanobacteria</taxon>
    </lineage>
</organism>
<evidence type="ECO:0000313" key="1">
    <source>
        <dbReference type="EMBL" id="OGC59954.1"/>
    </source>
</evidence>
<gene>
    <name evidence="1" type="ORF">A3A70_02930</name>
</gene>
<comment type="caution">
    <text evidence="1">The sequence shown here is derived from an EMBL/GenBank/DDBJ whole genome shotgun (WGS) entry which is preliminary data.</text>
</comment>
<accession>A0A1F4VRY4</accession>
<evidence type="ECO:0000313" key="2">
    <source>
        <dbReference type="Proteomes" id="UP000178964"/>
    </source>
</evidence>
<reference evidence="1 2" key="1">
    <citation type="journal article" date="2016" name="Nat. Commun.">
        <title>Thousands of microbial genomes shed light on interconnected biogeochemical processes in an aquifer system.</title>
        <authorList>
            <person name="Anantharaman K."/>
            <person name="Brown C.T."/>
            <person name="Hug L.A."/>
            <person name="Sharon I."/>
            <person name="Castelle C.J."/>
            <person name="Probst A.J."/>
            <person name="Thomas B.C."/>
            <person name="Singh A."/>
            <person name="Wilkins M.J."/>
            <person name="Karaoz U."/>
            <person name="Brodie E.L."/>
            <person name="Williams K.H."/>
            <person name="Hubbard S.S."/>
            <person name="Banfield J.F."/>
        </authorList>
    </citation>
    <scope>NUCLEOTIDE SEQUENCE [LARGE SCALE GENOMIC DNA]</scope>
</reference>
<protein>
    <submittedName>
        <fullName evidence="1">Uncharacterized protein</fullName>
    </submittedName>
</protein>
<name>A0A1F4VRY4_UNCKA</name>
<dbReference type="EMBL" id="MEVK01000003">
    <property type="protein sequence ID" value="OGC59954.1"/>
    <property type="molecule type" value="Genomic_DNA"/>
</dbReference>
<dbReference type="Proteomes" id="UP000178964">
    <property type="component" value="Unassembled WGS sequence"/>
</dbReference>
<proteinExistence type="predicted"/>
<dbReference type="AlphaFoldDB" id="A0A1F4VRY4"/>